<protein>
    <submittedName>
        <fullName evidence="9">Uncharacterized protein</fullName>
    </submittedName>
</protein>
<dbReference type="SMART" id="SM00181">
    <property type="entry name" value="EGF"/>
    <property type="match status" value="15"/>
</dbReference>
<evidence type="ECO:0000259" key="7">
    <source>
        <dbReference type="PROSITE" id="PS50026"/>
    </source>
</evidence>
<feature type="domain" description="EGF-like" evidence="7">
    <location>
        <begin position="687"/>
        <end position="724"/>
    </location>
</feature>
<feature type="domain" description="EGF-like" evidence="7">
    <location>
        <begin position="752"/>
        <end position="789"/>
    </location>
</feature>
<feature type="disulfide bond" evidence="5">
    <location>
        <begin position="579"/>
        <end position="588"/>
    </location>
</feature>
<dbReference type="PANTHER" id="PTHR24049">
    <property type="entry name" value="CRUMBS FAMILY MEMBER"/>
    <property type="match status" value="1"/>
</dbReference>
<feature type="disulfide bond" evidence="5">
    <location>
        <begin position="401"/>
        <end position="418"/>
    </location>
</feature>
<feature type="disulfide bond" evidence="5">
    <location>
        <begin position="420"/>
        <end position="429"/>
    </location>
</feature>
<keyword evidence="6" id="KW-0812">Transmembrane</keyword>
<evidence type="ECO:0000256" key="3">
    <source>
        <dbReference type="ARBA" id="ARBA00022737"/>
    </source>
</evidence>
<accession>A0A814Y089</accession>
<evidence type="ECO:0000313" key="9">
    <source>
        <dbReference type="EMBL" id="CAF1222867.1"/>
    </source>
</evidence>
<dbReference type="CDD" id="cd00054">
    <property type="entry name" value="EGF_CA"/>
    <property type="match status" value="2"/>
</dbReference>
<organism evidence="9 11">
    <name type="scientific">Adineta ricciae</name>
    <name type="common">Rotifer</name>
    <dbReference type="NCBI Taxonomy" id="249248"/>
    <lineage>
        <taxon>Eukaryota</taxon>
        <taxon>Metazoa</taxon>
        <taxon>Spiralia</taxon>
        <taxon>Gnathifera</taxon>
        <taxon>Rotifera</taxon>
        <taxon>Eurotatoria</taxon>
        <taxon>Bdelloidea</taxon>
        <taxon>Adinetida</taxon>
        <taxon>Adinetidae</taxon>
        <taxon>Adineta</taxon>
    </lineage>
</organism>
<dbReference type="SMART" id="SM00321">
    <property type="entry name" value="WSC"/>
    <property type="match status" value="1"/>
</dbReference>
<keyword evidence="6" id="KW-0472">Membrane</keyword>
<feature type="domain" description="WSC" evidence="8">
    <location>
        <begin position="1"/>
        <end position="101"/>
    </location>
</feature>
<reference evidence="9" key="1">
    <citation type="submission" date="2021-02" db="EMBL/GenBank/DDBJ databases">
        <authorList>
            <person name="Nowell W R."/>
        </authorList>
    </citation>
    <scope>NUCLEOTIDE SEQUENCE</scope>
</reference>
<feature type="disulfide bond" evidence="5">
    <location>
        <begin position="650"/>
        <end position="667"/>
    </location>
</feature>
<dbReference type="SUPFAM" id="SSF57196">
    <property type="entry name" value="EGF/Laminin"/>
    <property type="match status" value="10"/>
</dbReference>
<evidence type="ECO:0000256" key="4">
    <source>
        <dbReference type="ARBA" id="ARBA00023157"/>
    </source>
</evidence>
<feature type="domain" description="EGF-like" evidence="7">
    <location>
        <begin position="641"/>
        <end position="679"/>
    </location>
</feature>
<feature type="transmembrane region" description="Helical" evidence="6">
    <location>
        <begin position="807"/>
        <end position="830"/>
    </location>
</feature>
<feature type="domain" description="EGF-like" evidence="7">
    <location>
        <begin position="436"/>
        <end position="473"/>
    </location>
</feature>
<feature type="disulfide bond" evidence="5">
    <location>
        <begin position="285"/>
        <end position="294"/>
    </location>
</feature>
<dbReference type="PROSITE" id="PS01186">
    <property type="entry name" value="EGF_2"/>
    <property type="match status" value="4"/>
</dbReference>
<dbReference type="Gene3D" id="2.10.25.10">
    <property type="entry name" value="Laminin"/>
    <property type="match status" value="10"/>
</dbReference>
<feature type="disulfide bond" evidence="5">
    <location>
        <begin position="630"/>
        <end position="639"/>
    </location>
</feature>
<keyword evidence="1 5" id="KW-0245">EGF-like domain</keyword>
<gene>
    <name evidence="10" type="ORF">EDS130_LOCUS29169</name>
    <name evidence="9" type="ORF">XAT740_LOCUS24803</name>
</gene>
<dbReference type="AlphaFoldDB" id="A0A814Y089"/>
<feature type="disulfide bond" evidence="5">
    <location>
        <begin position="541"/>
        <end position="550"/>
    </location>
</feature>
<feature type="domain" description="EGF-like" evidence="7">
    <location>
        <begin position="392"/>
        <end position="430"/>
    </location>
</feature>
<feature type="domain" description="EGF-like" evidence="7">
    <location>
        <begin position="218"/>
        <end position="258"/>
    </location>
</feature>
<evidence type="ECO:0000256" key="6">
    <source>
        <dbReference type="SAM" id="Phobius"/>
    </source>
</evidence>
<feature type="domain" description="EGF-like" evidence="7">
    <location>
        <begin position="552"/>
        <end position="589"/>
    </location>
</feature>
<evidence type="ECO:0000259" key="8">
    <source>
        <dbReference type="PROSITE" id="PS51212"/>
    </source>
</evidence>
<comment type="caution">
    <text evidence="5">Lacks conserved residue(s) required for the propagation of feature annotation.</text>
</comment>
<dbReference type="Pfam" id="PF00008">
    <property type="entry name" value="EGF"/>
    <property type="match status" value="5"/>
</dbReference>
<dbReference type="InterPro" id="IPR051022">
    <property type="entry name" value="Notch_Cell-Fate_Det"/>
</dbReference>
<dbReference type="EMBL" id="CAJNOR010001938">
    <property type="protein sequence ID" value="CAF1222867.1"/>
    <property type="molecule type" value="Genomic_DNA"/>
</dbReference>
<dbReference type="PANTHER" id="PTHR24049:SF22">
    <property type="entry name" value="DROSOPHILA CRUMBS HOMOLOG"/>
    <property type="match status" value="1"/>
</dbReference>
<evidence type="ECO:0000313" key="11">
    <source>
        <dbReference type="Proteomes" id="UP000663828"/>
    </source>
</evidence>
<evidence type="ECO:0000256" key="1">
    <source>
        <dbReference type="ARBA" id="ARBA00022536"/>
    </source>
</evidence>
<dbReference type="SMART" id="SM00179">
    <property type="entry name" value="EGF_CA"/>
    <property type="match status" value="8"/>
</dbReference>
<sequence length="878" mass="96169">MARYIGCFKDSRHQRMLNGLSKPLTSSSMTVALCTNYCTEHEFSFAGLQFRSECYCGNSLPKKMKREHEDDDIANCCSWTCAGQLNETCGGYLCNSVYALNSTERKISSNVSNASLSKATFACRSNPCEFGGTCRENSLSSMNASYQCLCPSGRIGINCEHIDPCLLPDVCPRGSCISFPENGSFACQCRSDTCLTPKAVCDASKLTTLTCKCPPNQYGEQCELMCPCQHGGRCMIQADNSTALCHCDESRFYGDFCEHISPCASQPCYMGGTCIRNGTRFVCKCPPNRIGSQCDHYDPCQIQPCIGNSTCYRINDYAYKCVCDQVHTGKNCQDIVPTINRYGSFHSACVRATDCDTSLGLVCFPERRCACMDGYTWTIDKEKLPPTGRCEVINSCLQSPCLNQGRCEQRNGTNDYICQCRAGFAGKHCQVQSRDRSNQCYSGYCLNGGSCYVNHNGQMECRCPPGYMGRNCDITIGPCYSNPCPHPESVCLSVQDGFVCLCNDNQLLEPYCNVSKYCPGSICNGRGICYNTLDDNSYCRCLEPYTGTRCTLIDTCSTEQKCHSSATCIPMESGSYCACPPDRTGPTCHEEYWLDPCLSSKATCFHHGTCTSSPAMSSSSSSSQSYKCVCTEAYTGPRCEIALPCPPQRCLHNGTCERNAQFGYFECSCTSNYLGSSCERALQVTTLPSPCSILPCFNGGTCSETSTGGFLCVCARYFTGARCEDIISEPTTTTTSTIQMIITTTIEQVTRAVDVCKENPCLNAGSCTPNGVGGFLCNCLKGFAGNRCEARSDIAPLQSQAFSLINLAWIIPIGLLLLVVITMLIGFICCRDSSHHRKEEPVYMFDHAPYPTTGITGHAKYREYSNPGFVIPSNMPRE</sequence>
<dbReference type="InterPro" id="IPR002889">
    <property type="entry name" value="WSC_carb-bd"/>
</dbReference>
<proteinExistence type="predicted"/>
<keyword evidence="4 5" id="KW-1015">Disulfide bond</keyword>
<dbReference type="InterPro" id="IPR000742">
    <property type="entry name" value="EGF"/>
</dbReference>
<dbReference type="EMBL" id="CAJNOJ010000195">
    <property type="protein sequence ID" value="CAF1273752.1"/>
    <property type="molecule type" value="Genomic_DNA"/>
</dbReference>
<feature type="disulfide bond" evidence="5">
    <location>
        <begin position="228"/>
        <end position="245"/>
    </location>
</feature>
<dbReference type="PROSITE" id="PS00022">
    <property type="entry name" value="EGF_1"/>
    <property type="match status" value="10"/>
</dbReference>
<dbReference type="PROSITE" id="PS51212">
    <property type="entry name" value="WSC"/>
    <property type="match status" value="1"/>
</dbReference>
<feature type="domain" description="EGF-like" evidence="7">
    <location>
        <begin position="514"/>
        <end position="551"/>
    </location>
</feature>
<dbReference type="Proteomes" id="UP000663852">
    <property type="component" value="Unassembled WGS sequence"/>
</dbReference>
<dbReference type="OrthoDB" id="430340at2759"/>
<feature type="domain" description="EGF-like" evidence="7">
    <location>
        <begin position="119"/>
        <end position="160"/>
    </location>
</feature>
<evidence type="ECO:0000313" key="10">
    <source>
        <dbReference type="EMBL" id="CAF1273752.1"/>
    </source>
</evidence>
<feature type="disulfide bond" evidence="5">
    <location>
        <begin position="150"/>
        <end position="159"/>
    </location>
</feature>
<feature type="domain" description="EGF-like" evidence="7">
    <location>
        <begin position="259"/>
        <end position="295"/>
    </location>
</feature>
<feature type="disulfide bond" evidence="5">
    <location>
        <begin position="323"/>
        <end position="332"/>
    </location>
</feature>
<evidence type="ECO:0000256" key="2">
    <source>
        <dbReference type="ARBA" id="ARBA00022729"/>
    </source>
</evidence>
<feature type="disulfide bond" evidence="5">
    <location>
        <begin position="779"/>
        <end position="788"/>
    </location>
</feature>
<keyword evidence="6" id="KW-1133">Transmembrane helix</keyword>
<dbReference type="Proteomes" id="UP000663828">
    <property type="component" value="Unassembled WGS sequence"/>
</dbReference>
<evidence type="ECO:0000256" key="5">
    <source>
        <dbReference type="PROSITE-ProRule" id="PRU00076"/>
    </source>
</evidence>
<feature type="disulfide bond" evidence="5">
    <location>
        <begin position="669"/>
        <end position="678"/>
    </location>
</feature>
<keyword evidence="3" id="KW-0677">Repeat</keyword>
<name>A0A814Y089_ADIRI</name>
<keyword evidence="2" id="KW-0732">Signal</keyword>
<feature type="disulfide bond" evidence="5">
    <location>
        <begin position="463"/>
        <end position="472"/>
    </location>
</feature>
<dbReference type="PROSITE" id="PS50026">
    <property type="entry name" value="EGF_3"/>
    <property type="match status" value="12"/>
</dbReference>
<feature type="disulfide bond" evidence="5">
    <location>
        <begin position="714"/>
        <end position="723"/>
    </location>
</feature>
<feature type="domain" description="EGF-like" evidence="7">
    <location>
        <begin position="296"/>
        <end position="333"/>
    </location>
</feature>
<keyword evidence="11" id="KW-1185">Reference proteome</keyword>
<feature type="domain" description="EGF-like" evidence="7">
    <location>
        <begin position="593"/>
        <end position="640"/>
    </location>
</feature>
<dbReference type="GO" id="GO:0005509">
    <property type="term" value="F:calcium ion binding"/>
    <property type="evidence" value="ECO:0007669"/>
    <property type="project" value="InterPro"/>
</dbReference>
<dbReference type="InterPro" id="IPR001881">
    <property type="entry name" value="EGF-like_Ca-bd_dom"/>
</dbReference>
<comment type="caution">
    <text evidence="9">The sequence shown here is derived from an EMBL/GenBank/DDBJ whole genome shotgun (WGS) entry which is preliminary data.</text>
</comment>